<evidence type="ECO:0000313" key="12">
    <source>
        <dbReference type="Proteomes" id="UP000694395"/>
    </source>
</evidence>
<dbReference type="GO" id="GO:0005737">
    <property type="term" value="C:cytoplasm"/>
    <property type="evidence" value="ECO:0007669"/>
    <property type="project" value="TreeGrafter"/>
</dbReference>
<keyword evidence="3" id="KW-0808">Transferase</keyword>
<dbReference type="Pfam" id="PF00069">
    <property type="entry name" value="Pkinase"/>
    <property type="match status" value="1"/>
</dbReference>
<comment type="catalytic activity">
    <reaction evidence="7">
        <text>L-threonyl-[protein] + ATP = O-phospho-L-threonyl-[protein] + ADP + H(+)</text>
        <dbReference type="Rhea" id="RHEA:46608"/>
        <dbReference type="Rhea" id="RHEA-COMP:11060"/>
        <dbReference type="Rhea" id="RHEA-COMP:11605"/>
        <dbReference type="ChEBI" id="CHEBI:15378"/>
        <dbReference type="ChEBI" id="CHEBI:30013"/>
        <dbReference type="ChEBI" id="CHEBI:30616"/>
        <dbReference type="ChEBI" id="CHEBI:61977"/>
        <dbReference type="ChEBI" id="CHEBI:456216"/>
        <dbReference type="EC" id="2.7.11.1"/>
    </reaction>
</comment>
<feature type="region of interest" description="Disordered" evidence="9">
    <location>
        <begin position="179"/>
        <end position="230"/>
    </location>
</feature>
<evidence type="ECO:0000313" key="11">
    <source>
        <dbReference type="Ensembl" id="ENSOMYP00000115226.1"/>
    </source>
</evidence>
<dbReference type="Ensembl" id="ENSOMYT00000164137.1">
    <property type="protein sequence ID" value="ENSOMYP00000115226.1"/>
    <property type="gene ID" value="ENSOMYG00000057594.1"/>
</dbReference>
<keyword evidence="2" id="KW-0723">Serine/threonine-protein kinase</keyword>
<evidence type="ECO:0000256" key="9">
    <source>
        <dbReference type="SAM" id="MobiDB-lite"/>
    </source>
</evidence>
<reference evidence="11" key="2">
    <citation type="submission" date="2025-08" db="UniProtKB">
        <authorList>
            <consortium name="Ensembl"/>
        </authorList>
    </citation>
    <scope>IDENTIFICATION</scope>
</reference>
<name>A0A8K9URA3_ONCMY</name>
<feature type="compositionally biased region" description="Acidic residues" evidence="9">
    <location>
        <begin position="333"/>
        <end position="345"/>
    </location>
</feature>
<evidence type="ECO:0000259" key="10">
    <source>
        <dbReference type="PROSITE" id="PS50011"/>
    </source>
</evidence>
<reference evidence="11" key="3">
    <citation type="submission" date="2025-09" db="UniProtKB">
        <authorList>
            <consortium name="Ensembl"/>
        </authorList>
    </citation>
    <scope>IDENTIFICATION</scope>
</reference>
<keyword evidence="12" id="KW-1185">Reference proteome</keyword>
<dbReference type="InterPro" id="IPR000719">
    <property type="entry name" value="Prot_kinase_dom"/>
</dbReference>
<dbReference type="GO" id="GO:0050684">
    <property type="term" value="P:regulation of mRNA processing"/>
    <property type="evidence" value="ECO:0007669"/>
    <property type="project" value="TreeGrafter"/>
</dbReference>
<dbReference type="InterPro" id="IPR051334">
    <property type="entry name" value="SRPK"/>
</dbReference>
<dbReference type="SUPFAM" id="SSF56112">
    <property type="entry name" value="Protein kinase-like (PK-like)"/>
    <property type="match status" value="1"/>
</dbReference>
<dbReference type="PANTHER" id="PTHR47634">
    <property type="entry name" value="PROTEIN KINASE DOMAIN-CONTAINING PROTEIN-RELATED"/>
    <property type="match status" value="1"/>
</dbReference>
<dbReference type="FunFam" id="1.10.510.10:FF:000105">
    <property type="entry name" value="SRSF protein kinase 2"/>
    <property type="match status" value="1"/>
</dbReference>
<dbReference type="EC" id="2.7.11.1" evidence="1"/>
<accession>A0A8K9URA3</accession>
<evidence type="ECO:0000256" key="4">
    <source>
        <dbReference type="ARBA" id="ARBA00022741"/>
    </source>
</evidence>
<feature type="region of interest" description="Disordered" evidence="9">
    <location>
        <begin position="301"/>
        <end position="479"/>
    </location>
</feature>
<dbReference type="GO" id="GO:0000245">
    <property type="term" value="P:spliceosomal complex assembly"/>
    <property type="evidence" value="ECO:0007669"/>
    <property type="project" value="TreeGrafter"/>
</dbReference>
<evidence type="ECO:0000256" key="5">
    <source>
        <dbReference type="ARBA" id="ARBA00022777"/>
    </source>
</evidence>
<evidence type="ECO:0000256" key="6">
    <source>
        <dbReference type="ARBA" id="ARBA00022840"/>
    </source>
</evidence>
<dbReference type="InterPro" id="IPR011009">
    <property type="entry name" value="Kinase-like_dom_sf"/>
</dbReference>
<feature type="compositionally biased region" description="Basic residues" evidence="9">
    <location>
        <begin position="302"/>
        <end position="314"/>
    </location>
</feature>
<reference evidence="11" key="1">
    <citation type="submission" date="2020-07" db="EMBL/GenBank/DDBJ databases">
        <title>A long reads based de novo assembly of the rainbow trout Arlee double haploid line genome.</title>
        <authorList>
            <person name="Gao G."/>
            <person name="Palti Y."/>
        </authorList>
    </citation>
    <scope>NUCLEOTIDE SEQUENCE [LARGE SCALE GENOMIC DNA]</scope>
</reference>
<dbReference type="GO" id="GO:0004674">
    <property type="term" value="F:protein serine/threonine kinase activity"/>
    <property type="evidence" value="ECO:0007669"/>
    <property type="project" value="UniProtKB-KW"/>
</dbReference>
<evidence type="ECO:0000256" key="2">
    <source>
        <dbReference type="ARBA" id="ARBA00022527"/>
    </source>
</evidence>
<comment type="catalytic activity">
    <reaction evidence="8">
        <text>L-seryl-[protein] + ATP = O-phospho-L-seryl-[protein] + ADP + H(+)</text>
        <dbReference type="Rhea" id="RHEA:17989"/>
        <dbReference type="Rhea" id="RHEA-COMP:9863"/>
        <dbReference type="Rhea" id="RHEA-COMP:11604"/>
        <dbReference type="ChEBI" id="CHEBI:15378"/>
        <dbReference type="ChEBI" id="CHEBI:29999"/>
        <dbReference type="ChEBI" id="CHEBI:30616"/>
        <dbReference type="ChEBI" id="CHEBI:83421"/>
        <dbReference type="ChEBI" id="CHEBI:456216"/>
        <dbReference type="EC" id="2.7.11.1"/>
    </reaction>
</comment>
<keyword evidence="6" id="KW-0067">ATP-binding</keyword>
<dbReference type="PANTHER" id="PTHR47634:SF4">
    <property type="entry name" value="SRSF PROTEIN KINASE 1"/>
    <property type="match status" value="1"/>
</dbReference>
<dbReference type="AlphaFoldDB" id="A0A8K9URA3"/>
<evidence type="ECO:0000256" key="8">
    <source>
        <dbReference type="ARBA" id="ARBA00048679"/>
    </source>
</evidence>
<organism evidence="11 12">
    <name type="scientific">Oncorhynchus mykiss</name>
    <name type="common">Rainbow trout</name>
    <name type="synonym">Salmo gairdneri</name>
    <dbReference type="NCBI Taxonomy" id="8022"/>
    <lineage>
        <taxon>Eukaryota</taxon>
        <taxon>Metazoa</taxon>
        <taxon>Chordata</taxon>
        <taxon>Craniata</taxon>
        <taxon>Vertebrata</taxon>
        <taxon>Euteleostomi</taxon>
        <taxon>Actinopterygii</taxon>
        <taxon>Neopterygii</taxon>
        <taxon>Teleostei</taxon>
        <taxon>Protacanthopterygii</taxon>
        <taxon>Salmoniformes</taxon>
        <taxon>Salmonidae</taxon>
        <taxon>Salmoninae</taxon>
        <taxon>Oncorhynchus</taxon>
    </lineage>
</organism>
<dbReference type="SMART" id="SM00220">
    <property type="entry name" value="S_TKc"/>
    <property type="match status" value="1"/>
</dbReference>
<feature type="compositionally biased region" description="Basic and acidic residues" evidence="9">
    <location>
        <begin position="315"/>
        <end position="326"/>
    </location>
</feature>
<dbReference type="GeneTree" id="ENSGT00940000155264"/>
<keyword evidence="5" id="KW-0418">Kinase</keyword>
<feature type="compositionally biased region" description="Acidic residues" evidence="9">
    <location>
        <begin position="402"/>
        <end position="411"/>
    </location>
</feature>
<dbReference type="Proteomes" id="UP000694395">
    <property type="component" value="Chromosome 17"/>
</dbReference>
<evidence type="ECO:0000256" key="1">
    <source>
        <dbReference type="ARBA" id="ARBA00012513"/>
    </source>
</evidence>
<dbReference type="Gene3D" id="1.10.510.10">
    <property type="entry name" value="Transferase(Phosphotransferase) domain 1"/>
    <property type="match status" value="1"/>
</dbReference>
<keyword evidence="4" id="KW-0547">Nucleotide-binding</keyword>
<feature type="compositionally biased region" description="Pro residues" evidence="9">
    <location>
        <begin position="186"/>
        <end position="227"/>
    </location>
</feature>
<proteinExistence type="predicted"/>
<dbReference type="GO" id="GO:0005524">
    <property type="term" value="F:ATP binding"/>
    <property type="evidence" value="ECO:0007669"/>
    <property type="project" value="UniProtKB-KW"/>
</dbReference>
<evidence type="ECO:0000256" key="7">
    <source>
        <dbReference type="ARBA" id="ARBA00047899"/>
    </source>
</evidence>
<evidence type="ECO:0000256" key="3">
    <source>
        <dbReference type="ARBA" id="ARBA00022679"/>
    </source>
</evidence>
<dbReference type="PROSITE" id="PS50011">
    <property type="entry name" value="PROTEIN_KINASE_DOM"/>
    <property type="match status" value="1"/>
</dbReference>
<feature type="compositionally biased region" description="Basic and acidic residues" evidence="9">
    <location>
        <begin position="442"/>
        <end position="465"/>
    </location>
</feature>
<protein>
    <recommendedName>
        <fullName evidence="1">non-specific serine/threonine protein kinase</fullName>
        <ecNumber evidence="1">2.7.11.1</ecNumber>
    </recommendedName>
</protein>
<sequence>MAEDWSSTPLRFRSKHSSSTQTSESISLCVISESMLFCVCGGCYQLYLPDNVLEWVVLFTLSNGFTNGTVVQTLHPLFPCFHFNLPPVAPSSSHPSPPYHSLIIHILSLPPHLIPLPFIILSLSISSPHPSPPYPSPLLIRLLSLSVSSPYPYPLLIRILSPLSIPSLPPLLITPLLNSPRSSPRPSSPRHPSPRPSPPRHPSPRPSPPRPSPPRPSPPRPSSPRHPSPLVLASLLSSLPLSSRRPSPLVVPLLSSSLSSRRPSPLVVPLLSSLPLSSRRPSPLILAPLVVSLLAPQTVKMSKNKKKKMKKKQKKQAEMLEKRIQEMEGAPEGGEEEEEGEEETTADTPPPLSDTLQDIANDFTAGPDKPEEKEEEEESRMEVTCNGHREEDTASQEVQRTEEEEEKDEEDQQKANKLNASTEGRDLPVNATYPEYNGKGPGDPHDPGTDGKQGREQGKESEMETKVMPGIEDEEEEEERNDKVAAGSLLVNPLEPLNADKIQIKIADLGNACWVHKHFTDDIQTRQYRSLEVLMGAGYGTPADIWSTAAMAFELATGDYLFEPHSGQDYTRDEDHIALIIELLGKVPRKLILAGKYSKEFFTKKGDLRHITKLKPWGLLEVLVEKYEWSKEEAATFSSFLLPMLDLVPEKRATAAECLRHAWIAP</sequence>
<feature type="domain" description="Protein kinase" evidence="10">
    <location>
        <begin position="322"/>
        <end position="664"/>
    </location>
</feature>
<dbReference type="GO" id="GO:0035556">
    <property type="term" value="P:intracellular signal transduction"/>
    <property type="evidence" value="ECO:0007669"/>
    <property type="project" value="TreeGrafter"/>
</dbReference>
<dbReference type="GO" id="GO:0005634">
    <property type="term" value="C:nucleus"/>
    <property type="evidence" value="ECO:0007669"/>
    <property type="project" value="TreeGrafter"/>
</dbReference>